<proteinExistence type="predicted"/>
<dbReference type="OrthoDB" id="6121298at2759"/>
<evidence type="ECO:0000256" key="1">
    <source>
        <dbReference type="SAM" id="MobiDB-lite"/>
    </source>
</evidence>
<keyword evidence="3" id="KW-1185">Reference proteome</keyword>
<evidence type="ECO:0000313" key="2">
    <source>
        <dbReference type="EMBL" id="CAG2189195.1"/>
    </source>
</evidence>
<dbReference type="Proteomes" id="UP000683360">
    <property type="component" value="Unassembled WGS sequence"/>
</dbReference>
<reference evidence="2" key="1">
    <citation type="submission" date="2021-03" db="EMBL/GenBank/DDBJ databases">
        <authorList>
            <person name="Bekaert M."/>
        </authorList>
    </citation>
    <scope>NUCLEOTIDE SEQUENCE</scope>
</reference>
<dbReference type="AlphaFoldDB" id="A0A8S3Q1R3"/>
<feature type="region of interest" description="Disordered" evidence="1">
    <location>
        <begin position="1"/>
        <end position="24"/>
    </location>
</feature>
<evidence type="ECO:0000313" key="3">
    <source>
        <dbReference type="Proteomes" id="UP000683360"/>
    </source>
</evidence>
<name>A0A8S3Q1R3_MYTED</name>
<accession>A0A8S3Q1R3</accession>
<gene>
    <name evidence="2" type="ORF">MEDL_4638</name>
</gene>
<sequence length="571" mass="65201">MSLTQWLKTGSVKTRTPVTPGLPDPADCNSTQDALIVQTANDAVDTVVSAPSRKRKRDYSNYDEETRAKIARYAVDNGVARASRKFTSDLGRKVSETTIRSMRDTYVKLKKKGDHSIKGNFWIKQQLGSDNSKELHPFPSTYSQTRCQDVDQGLFVTADKSLDTYGELFEAQSSICNGKLKVLKRTTKGHVASVRLMCTKAKSHSYLWSSSYLPNDGFLVNHRICHAFYSSGLLPVHYTFVNGAGIGCITNERRSKFFRKYKEHAENESVQSVDNAINDEISSYDDLDGINIMTDVRHGWRENVKDITVVALGEKTHKVMDCEHITKSQDKVAQRHERLGTQIINLAVNKFVRDTQFTVNHNDLWHAVKAVKAVAKISKGTKRSEGISWSVQLGDKVEPIATHINWAVRNCEQNSLKLKESLDNIVNHYCDNHENCHHSSRCRFDSNYEPSRTVLTNLKARKMLEIAIKSSTIYKYPQDNILVKDTFYVESFNNVVNIFQDKRICFGDDQYKLRSNLAVCHWNENVDRGFTSVWKSPNPNAPASQKGKKIYKKLTYNYRINIWNRYISSFY</sequence>
<comment type="caution">
    <text evidence="2">The sequence shown here is derived from an EMBL/GenBank/DDBJ whole genome shotgun (WGS) entry which is preliminary data.</text>
</comment>
<protein>
    <submittedName>
        <fullName evidence="2">Uncharacterized protein</fullName>
    </submittedName>
</protein>
<organism evidence="2 3">
    <name type="scientific">Mytilus edulis</name>
    <name type="common">Blue mussel</name>
    <dbReference type="NCBI Taxonomy" id="6550"/>
    <lineage>
        <taxon>Eukaryota</taxon>
        <taxon>Metazoa</taxon>
        <taxon>Spiralia</taxon>
        <taxon>Lophotrochozoa</taxon>
        <taxon>Mollusca</taxon>
        <taxon>Bivalvia</taxon>
        <taxon>Autobranchia</taxon>
        <taxon>Pteriomorphia</taxon>
        <taxon>Mytilida</taxon>
        <taxon>Mytiloidea</taxon>
        <taxon>Mytilidae</taxon>
        <taxon>Mytilinae</taxon>
        <taxon>Mytilus</taxon>
    </lineage>
</organism>
<dbReference type="EMBL" id="CAJPWZ010000287">
    <property type="protein sequence ID" value="CAG2189195.1"/>
    <property type="molecule type" value="Genomic_DNA"/>
</dbReference>
<feature type="compositionally biased region" description="Polar residues" evidence="1">
    <location>
        <begin position="1"/>
        <end position="17"/>
    </location>
</feature>